<feature type="signal peptide" evidence="2">
    <location>
        <begin position="1"/>
        <end position="22"/>
    </location>
</feature>
<keyword evidence="2" id="KW-0732">Signal</keyword>
<protein>
    <submittedName>
        <fullName evidence="3">Uncharacterized protein</fullName>
    </submittedName>
</protein>
<feature type="compositionally biased region" description="Low complexity" evidence="1">
    <location>
        <begin position="40"/>
        <end position="78"/>
    </location>
</feature>
<proteinExistence type="predicted"/>
<comment type="caution">
    <text evidence="3">The sequence shown here is derived from an EMBL/GenBank/DDBJ whole genome shotgun (WGS) entry which is preliminary data.</text>
</comment>
<feature type="chain" id="PRO_5031001559" evidence="2">
    <location>
        <begin position="23"/>
        <end position="633"/>
    </location>
</feature>
<name>A0A7Y0G9I7_9SPHN</name>
<evidence type="ECO:0000313" key="4">
    <source>
        <dbReference type="Proteomes" id="UP000583556"/>
    </source>
</evidence>
<dbReference type="EMBL" id="JABBGM010000004">
    <property type="protein sequence ID" value="NML94055.1"/>
    <property type="molecule type" value="Genomic_DNA"/>
</dbReference>
<gene>
    <name evidence="3" type="ORF">HHL27_10315</name>
</gene>
<dbReference type="RefSeq" id="WP_169493333.1">
    <property type="nucleotide sequence ID" value="NZ_JABBGM010000004.1"/>
</dbReference>
<evidence type="ECO:0000256" key="2">
    <source>
        <dbReference type="SAM" id="SignalP"/>
    </source>
</evidence>
<evidence type="ECO:0000256" key="1">
    <source>
        <dbReference type="SAM" id="MobiDB-lite"/>
    </source>
</evidence>
<dbReference type="Proteomes" id="UP000583556">
    <property type="component" value="Unassembled WGS sequence"/>
</dbReference>
<dbReference type="AlphaFoldDB" id="A0A7Y0G9I7"/>
<reference evidence="3 4" key="1">
    <citation type="submission" date="2020-04" db="EMBL/GenBank/DDBJ databases">
        <title>Novosphingobium sp. TW-4 isolated from soil.</title>
        <authorList>
            <person name="Dahal R.H."/>
            <person name="Chaudhary D.K."/>
        </authorList>
    </citation>
    <scope>NUCLEOTIDE SEQUENCE [LARGE SCALE GENOMIC DNA]</scope>
    <source>
        <strain evidence="3 4">TW-4</strain>
    </source>
</reference>
<evidence type="ECO:0000313" key="3">
    <source>
        <dbReference type="EMBL" id="NML94055.1"/>
    </source>
</evidence>
<feature type="region of interest" description="Disordered" evidence="1">
    <location>
        <begin position="28"/>
        <end position="78"/>
    </location>
</feature>
<accession>A0A7Y0G9I7</accession>
<keyword evidence="4" id="KW-1185">Reference proteome</keyword>
<sequence length="633" mass="65440">MIRKLHALLTCAAIVGLTGTLAAQQSLLPPGFDDKPAPQPSRSAAPRPAASAPARPATAAPRAANAAGPSATPSAAPVPVTATATPVVQSLPTDAAPAAPVAADPLAGIDPALIDALVEKVRPKYDIPPNAQRSLSRVGLIAEADGGLPAVSSHYLNGPFVAGIVNGTKGPLVSRWGHILLRRALASRLDTPVAMNGADWAAIRAQLLLRMGEADAARALVQQVDSGFYTPGLEDAAMGSFLATADPVGLCPISSLTAAGRAGWDWSLTRAICSAFTGDGPPAMAQLDLAMRRRGGSLPSGDKIDILLAQKFAGSGTNARRAVQIEWKDVDGLTPWRSGLSLATGIEPPEALRKKAGGAYQFLAVRAPMLPLTARAQAADFAAARGVLSSAAMIDLWSEIAAFDEDDATWGPLASQLRTAYVAQDAADRLAAIKGLWGDSSDPDRAYSRLVLTAYAAARIVPGESMADDAAGLISSMLTAGLDRNAARWAAYVPVGSEAWGLLALASPNKLSAVGGDALNKFSDDDSSSGSIRSRFLLAGLMGLGRVDADTAKGFAQKLSLDINRQTRWTKAIDAAAESDNPALVAMLAGFGMQGASWDKMTAVHLYHIVAALRRVGLEGEARMIAAEAVSRV</sequence>
<organism evidence="3 4">
    <name type="scientific">Novosphingobium olei</name>
    <dbReference type="NCBI Taxonomy" id="2728851"/>
    <lineage>
        <taxon>Bacteria</taxon>
        <taxon>Pseudomonadati</taxon>
        <taxon>Pseudomonadota</taxon>
        <taxon>Alphaproteobacteria</taxon>
        <taxon>Sphingomonadales</taxon>
        <taxon>Sphingomonadaceae</taxon>
        <taxon>Novosphingobium</taxon>
    </lineage>
</organism>